<feature type="region of interest" description="Disordered" evidence="4">
    <location>
        <begin position="1"/>
        <end position="20"/>
    </location>
</feature>
<evidence type="ECO:0000256" key="1">
    <source>
        <dbReference type="ARBA" id="ARBA00005640"/>
    </source>
</evidence>
<feature type="non-terminal residue" evidence="5">
    <location>
        <position position="103"/>
    </location>
</feature>
<comment type="similarity">
    <text evidence="1">Belongs to the eukaryotic ribosomal protein eL13 family.</text>
</comment>
<proteinExistence type="inferred from homology"/>
<dbReference type="Pfam" id="PF01294">
    <property type="entry name" value="Ribosomal_L13e"/>
    <property type="match status" value="1"/>
</dbReference>
<dbReference type="PANTHER" id="PTHR11722">
    <property type="entry name" value="60S RIBOSOMAL PROTEIN L13"/>
    <property type="match status" value="1"/>
</dbReference>
<keyword evidence="3" id="KW-0687">Ribonucleoprotein</keyword>
<dbReference type="Proteomes" id="UP000092600">
    <property type="component" value="Unassembled WGS sequence"/>
</dbReference>
<protein>
    <submittedName>
        <fullName evidence="5">60S ribosomal protein L13-1</fullName>
    </submittedName>
</protein>
<dbReference type="GO" id="GO:0022625">
    <property type="term" value="C:cytosolic large ribosomal subunit"/>
    <property type="evidence" value="ECO:0007669"/>
    <property type="project" value="TreeGrafter"/>
</dbReference>
<evidence type="ECO:0000313" key="6">
    <source>
        <dbReference type="Proteomes" id="UP000092600"/>
    </source>
</evidence>
<dbReference type="GO" id="GO:0003735">
    <property type="term" value="F:structural constituent of ribosome"/>
    <property type="evidence" value="ECO:0007669"/>
    <property type="project" value="InterPro"/>
</dbReference>
<keyword evidence="2 5" id="KW-0689">Ribosomal protein</keyword>
<dbReference type="GO" id="GO:0003723">
    <property type="term" value="F:RNA binding"/>
    <property type="evidence" value="ECO:0007669"/>
    <property type="project" value="TreeGrafter"/>
</dbReference>
<reference evidence="5 6" key="1">
    <citation type="journal article" date="2016" name="DNA Res.">
        <title>The draft genome of MD-2 pineapple using hybrid error correction of long reads.</title>
        <authorList>
            <person name="Redwan R.M."/>
            <person name="Saidin A."/>
            <person name="Kumar S.V."/>
        </authorList>
    </citation>
    <scope>NUCLEOTIDE SEQUENCE [LARGE SCALE GENOMIC DNA]</scope>
    <source>
        <strain evidence="6">cv. MD2</strain>
        <tissue evidence="5">Leaf</tissue>
    </source>
</reference>
<dbReference type="AlphaFoldDB" id="A0A199V1Q9"/>
<feature type="non-terminal residue" evidence="5">
    <location>
        <position position="1"/>
    </location>
</feature>
<gene>
    <name evidence="5" type="ORF">ACMD2_09164</name>
</gene>
<organism evidence="5 6">
    <name type="scientific">Ananas comosus</name>
    <name type="common">Pineapple</name>
    <name type="synonym">Ananas ananas</name>
    <dbReference type="NCBI Taxonomy" id="4615"/>
    <lineage>
        <taxon>Eukaryota</taxon>
        <taxon>Viridiplantae</taxon>
        <taxon>Streptophyta</taxon>
        <taxon>Embryophyta</taxon>
        <taxon>Tracheophyta</taxon>
        <taxon>Spermatophyta</taxon>
        <taxon>Magnoliopsida</taxon>
        <taxon>Liliopsida</taxon>
        <taxon>Poales</taxon>
        <taxon>Bromeliaceae</taxon>
        <taxon>Bromelioideae</taxon>
        <taxon>Ananas</taxon>
    </lineage>
</organism>
<dbReference type="EMBL" id="LSRQ01003765">
    <property type="protein sequence ID" value="OAY70826.1"/>
    <property type="molecule type" value="Genomic_DNA"/>
</dbReference>
<dbReference type="GO" id="GO:0006412">
    <property type="term" value="P:translation"/>
    <property type="evidence" value="ECO:0007669"/>
    <property type="project" value="InterPro"/>
</dbReference>
<evidence type="ECO:0000256" key="4">
    <source>
        <dbReference type="SAM" id="MobiDB-lite"/>
    </source>
</evidence>
<evidence type="ECO:0000256" key="3">
    <source>
        <dbReference type="ARBA" id="ARBA00023274"/>
    </source>
</evidence>
<comment type="caution">
    <text evidence="5">The sequence shown here is derived from an EMBL/GenBank/DDBJ whole genome shotgun (WGS) entry which is preliminary data.</text>
</comment>
<sequence length="103" mass="11435">AAGIPKKLAPTIGNAVDHRRKNHSLEGLQANVQMLKMHKTKLAVVFAPQELAAATQVQGRYMPILREKPSAEVVKTYAKLHVEKMNQRQAQLKKAAEAEKVDK</sequence>
<evidence type="ECO:0000313" key="5">
    <source>
        <dbReference type="EMBL" id="OAY70826.1"/>
    </source>
</evidence>
<name>A0A199V1Q9_ANACO</name>
<dbReference type="PANTHER" id="PTHR11722:SF0">
    <property type="entry name" value="LARGE RIBOSOMAL SUBUNIT PROTEIN EL13"/>
    <property type="match status" value="1"/>
</dbReference>
<accession>A0A199V1Q9</accession>
<dbReference type="STRING" id="4615.A0A199V1Q9"/>
<evidence type="ECO:0000256" key="2">
    <source>
        <dbReference type="ARBA" id="ARBA00022980"/>
    </source>
</evidence>
<dbReference type="InterPro" id="IPR001380">
    <property type="entry name" value="Ribosomal_eL13"/>
</dbReference>